<dbReference type="AlphaFoldDB" id="A0A916Q8J8"/>
<sequence length="103" mass="11243">MRTVKILSACGTGVATSTVAAETCRRLLAERGIPSVDITECKAIEIVARAEMINPDLIIHTAEVPLDKLKDYKCFRVLEFITGFGAEEVADQIADYIKATVKD</sequence>
<dbReference type="Proteomes" id="UP000613208">
    <property type="component" value="Unassembled WGS sequence"/>
</dbReference>
<name>A0A916Q8J8_9FIRM</name>
<dbReference type="PROSITE" id="PS51099">
    <property type="entry name" value="PTS_EIIB_TYPE_2"/>
    <property type="match status" value="1"/>
</dbReference>
<organism evidence="3 4">
    <name type="scientific">Anaerostipes butyraticus</name>
    <dbReference type="NCBI Taxonomy" id="645466"/>
    <lineage>
        <taxon>Bacteria</taxon>
        <taxon>Bacillati</taxon>
        <taxon>Bacillota</taxon>
        <taxon>Clostridia</taxon>
        <taxon>Lachnospirales</taxon>
        <taxon>Lachnospiraceae</taxon>
        <taxon>Anaerostipes</taxon>
    </lineage>
</organism>
<comment type="caution">
    <text evidence="3">The sequence shown here is derived from an EMBL/GenBank/DDBJ whole genome shotgun (WGS) entry which is preliminary data.</text>
</comment>
<evidence type="ECO:0000313" key="4">
    <source>
        <dbReference type="Proteomes" id="UP000613208"/>
    </source>
</evidence>
<feature type="domain" description="PTS EIIB type-2" evidence="2">
    <location>
        <begin position="4"/>
        <end position="101"/>
    </location>
</feature>
<reference evidence="3" key="1">
    <citation type="submission" date="2020-06" db="EMBL/GenBank/DDBJ databases">
        <title>Characterization of fructooligosaccharide metabolism and fructooligosaccharide-degrading enzymes in human commensal butyrate producers.</title>
        <authorList>
            <person name="Tanno H."/>
            <person name="Fujii T."/>
            <person name="Hirano K."/>
            <person name="Maeno S."/>
            <person name="Tonozuka T."/>
            <person name="Sakamoto M."/>
            <person name="Ohkuma M."/>
            <person name="Tochio T."/>
            <person name="Endo A."/>
        </authorList>
    </citation>
    <scope>NUCLEOTIDE SEQUENCE</scope>
    <source>
        <strain evidence="3">JCM 17466</strain>
    </source>
</reference>
<evidence type="ECO:0000256" key="1">
    <source>
        <dbReference type="ARBA" id="ARBA00022679"/>
    </source>
</evidence>
<protein>
    <submittedName>
        <fullName evidence="3">PTS galactitol transporter subunit IIB</fullName>
    </submittedName>
</protein>
<dbReference type="GO" id="GO:0009401">
    <property type="term" value="P:phosphoenolpyruvate-dependent sugar phosphotransferase system"/>
    <property type="evidence" value="ECO:0007669"/>
    <property type="project" value="InterPro"/>
</dbReference>
<dbReference type="InterPro" id="IPR013011">
    <property type="entry name" value="PTS_EIIB_2"/>
</dbReference>
<gene>
    <name evidence="3" type="ORF">ANBU17_01660</name>
</gene>
<accession>A0A916Q8J8</accession>
<evidence type="ECO:0000313" key="3">
    <source>
        <dbReference type="EMBL" id="GFO83819.1"/>
    </source>
</evidence>
<dbReference type="EMBL" id="BLYI01000003">
    <property type="protein sequence ID" value="GFO83819.1"/>
    <property type="molecule type" value="Genomic_DNA"/>
</dbReference>
<dbReference type="InterPro" id="IPR036095">
    <property type="entry name" value="PTS_EIIB-like_sf"/>
</dbReference>
<dbReference type="InterPro" id="IPR003501">
    <property type="entry name" value="PTS_EIIB_2/3"/>
</dbReference>
<dbReference type="Gene3D" id="3.40.50.2300">
    <property type="match status" value="1"/>
</dbReference>
<dbReference type="Pfam" id="PF02302">
    <property type="entry name" value="PTS_IIB"/>
    <property type="match status" value="1"/>
</dbReference>
<keyword evidence="1" id="KW-0808">Transferase</keyword>
<dbReference type="GO" id="GO:0008982">
    <property type="term" value="F:protein-N(PI)-phosphohistidine-sugar phosphotransferase activity"/>
    <property type="evidence" value="ECO:0007669"/>
    <property type="project" value="InterPro"/>
</dbReference>
<evidence type="ECO:0000259" key="2">
    <source>
        <dbReference type="PROSITE" id="PS51099"/>
    </source>
</evidence>
<proteinExistence type="predicted"/>
<dbReference type="SUPFAM" id="SSF52794">
    <property type="entry name" value="PTS system IIB component-like"/>
    <property type="match status" value="1"/>
</dbReference>
<keyword evidence="4" id="KW-1185">Reference proteome</keyword>
<dbReference type="RefSeq" id="WP_201309581.1">
    <property type="nucleotide sequence ID" value="NZ_BLYI01000003.1"/>
</dbReference>